<organism evidence="8 9">
    <name type="scientific">Flavivirga aquimarina</name>
    <dbReference type="NCBI Taxonomy" id="2027862"/>
    <lineage>
        <taxon>Bacteria</taxon>
        <taxon>Pseudomonadati</taxon>
        <taxon>Bacteroidota</taxon>
        <taxon>Flavobacteriia</taxon>
        <taxon>Flavobacteriales</taxon>
        <taxon>Flavobacteriaceae</taxon>
        <taxon>Flavivirga</taxon>
    </lineage>
</organism>
<dbReference type="InterPro" id="IPR013249">
    <property type="entry name" value="RNA_pol_sigma70_r4_t2"/>
</dbReference>
<evidence type="ECO:0000256" key="3">
    <source>
        <dbReference type="ARBA" id="ARBA00023082"/>
    </source>
</evidence>
<dbReference type="PANTHER" id="PTHR43133">
    <property type="entry name" value="RNA POLYMERASE ECF-TYPE SIGMA FACTO"/>
    <property type="match status" value="1"/>
</dbReference>
<protein>
    <submittedName>
        <fullName evidence="8">RNA polymerase sigma factor</fullName>
    </submittedName>
</protein>
<dbReference type="Gene3D" id="1.10.1740.10">
    <property type="match status" value="1"/>
</dbReference>
<keyword evidence="2" id="KW-0805">Transcription regulation</keyword>
<keyword evidence="4" id="KW-0238">DNA-binding</keyword>
<dbReference type="Gene3D" id="1.10.10.10">
    <property type="entry name" value="Winged helix-like DNA-binding domain superfamily/Winged helix DNA-binding domain"/>
    <property type="match status" value="1"/>
</dbReference>
<comment type="caution">
    <text evidence="8">The sequence shown here is derived from an EMBL/GenBank/DDBJ whole genome shotgun (WGS) entry which is preliminary data.</text>
</comment>
<dbReference type="PANTHER" id="PTHR43133:SF8">
    <property type="entry name" value="RNA POLYMERASE SIGMA FACTOR HI_1459-RELATED"/>
    <property type="match status" value="1"/>
</dbReference>
<accession>A0ABT8WB69</accession>
<proteinExistence type="inferred from homology"/>
<evidence type="ECO:0000259" key="7">
    <source>
        <dbReference type="Pfam" id="PF08281"/>
    </source>
</evidence>
<dbReference type="Pfam" id="PF08281">
    <property type="entry name" value="Sigma70_r4_2"/>
    <property type="match status" value="1"/>
</dbReference>
<dbReference type="SUPFAM" id="SSF88946">
    <property type="entry name" value="Sigma2 domain of RNA polymerase sigma factors"/>
    <property type="match status" value="1"/>
</dbReference>
<dbReference type="InterPro" id="IPR039425">
    <property type="entry name" value="RNA_pol_sigma-70-like"/>
</dbReference>
<keyword evidence="9" id="KW-1185">Reference proteome</keyword>
<name>A0ABT8WB69_9FLAO</name>
<dbReference type="RefSeq" id="WP_303277963.1">
    <property type="nucleotide sequence ID" value="NZ_JAUOEK010000118.1"/>
</dbReference>
<dbReference type="Pfam" id="PF04542">
    <property type="entry name" value="Sigma70_r2"/>
    <property type="match status" value="1"/>
</dbReference>
<feature type="domain" description="RNA polymerase sigma factor 70 region 4 type 2" evidence="7">
    <location>
        <begin position="126"/>
        <end position="168"/>
    </location>
</feature>
<reference evidence="8" key="1">
    <citation type="submission" date="2023-07" db="EMBL/GenBank/DDBJ databases">
        <title>Two novel species in the genus Flavivirga.</title>
        <authorList>
            <person name="Kwon K."/>
        </authorList>
    </citation>
    <scope>NUCLEOTIDE SEQUENCE</scope>
    <source>
        <strain evidence="8">KCTC 52353</strain>
    </source>
</reference>
<keyword evidence="3" id="KW-0731">Sigma factor</keyword>
<dbReference type="InterPro" id="IPR014284">
    <property type="entry name" value="RNA_pol_sigma-70_dom"/>
</dbReference>
<comment type="similarity">
    <text evidence="1">Belongs to the sigma-70 factor family. ECF subfamily.</text>
</comment>
<dbReference type="InterPro" id="IPR036388">
    <property type="entry name" value="WH-like_DNA-bd_sf"/>
</dbReference>
<evidence type="ECO:0000256" key="4">
    <source>
        <dbReference type="ARBA" id="ARBA00023125"/>
    </source>
</evidence>
<keyword evidence="5" id="KW-0804">Transcription</keyword>
<feature type="domain" description="RNA polymerase sigma-70 region 2" evidence="6">
    <location>
        <begin position="10"/>
        <end position="74"/>
    </location>
</feature>
<dbReference type="EMBL" id="JAUOEK010000118">
    <property type="protein sequence ID" value="MDO5970272.1"/>
    <property type="molecule type" value="Genomic_DNA"/>
</dbReference>
<dbReference type="NCBIfam" id="TIGR02937">
    <property type="entry name" value="sigma70-ECF"/>
    <property type="match status" value="1"/>
</dbReference>
<evidence type="ECO:0000256" key="1">
    <source>
        <dbReference type="ARBA" id="ARBA00010641"/>
    </source>
</evidence>
<sequence length="267" mass="31253">MNKKYTESFENLRKELTTFLYRMVGVVEDAEDIVQETYIKVVKNIDTFRKESSFKTWVFTIAINTSKNYLNKVNRWKENVMDTCANLHMENPSYFKQLEQEFHATPDANFEIKEQIDYCFSCIGRTLELEQQICLLLKDVYGFTQKEIGTITELSSGKVKHGITNARNNMKRIFKERCSLINKNGICTQCTSLKGLLNPEQEIQIELNKLKLEQEKDINNDKMLELRLEIVKSIDPVFGASTGLHQYFLNNINHWITLDKNKKQKLV</sequence>
<dbReference type="SUPFAM" id="SSF88659">
    <property type="entry name" value="Sigma3 and sigma4 domains of RNA polymerase sigma factors"/>
    <property type="match status" value="1"/>
</dbReference>
<dbReference type="InterPro" id="IPR013324">
    <property type="entry name" value="RNA_pol_sigma_r3/r4-like"/>
</dbReference>
<evidence type="ECO:0000256" key="2">
    <source>
        <dbReference type="ARBA" id="ARBA00023015"/>
    </source>
</evidence>
<gene>
    <name evidence="8" type="ORF">Q4Q35_10690</name>
</gene>
<evidence type="ECO:0000313" key="9">
    <source>
        <dbReference type="Proteomes" id="UP001176883"/>
    </source>
</evidence>
<dbReference type="InterPro" id="IPR013325">
    <property type="entry name" value="RNA_pol_sigma_r2"/>
</dbReference>
<dbReference type="InterPro" id="IPR007627">
    <property type="entry name" value="RNA_pol_sigma70_r2"/>
</dbReference>
<dbReference type="Proteomes" id="UP001176883">
    <property type="component" value="Unassembled WGS sequence"/>
</dbReference>
<evidence type="ECO:0000259" key="6">
    <source>
        <dbReference type="Pfam" id="PF04542"/>
    </source>
</evidence>
<evidence type="ECO:0000313" key="8">
    <source>
        <dbReference type="EMBL" id="MDO5970272.1"/>
    </source>
</evidence>
<evidence type="ECO:0000256" key="5">
    <source>
        <dbReference type="ARBA" id="ARBA00023163"/>
    </source>
</evidence>